<organism evidence="2">
    <name type="scientific">Rhizophora mucronata</name>
    <name type="common">Asiatic mangrove</name>
    <dbReference type="NCBI Taxonomy" id="61149"/>
    <lineage>
        <taxon>Eukaryota</taxon>
        <taxon>Viridiplantae</taxon>
        <taxon>Streptophyta</taxon>
        <taxon>Embryophyta</taxon>
        <taxon>Tracheophyta</taxon>
        <taxon>Spermatophyta</taxon>
        <taxon>Magnoliopsida</taxon>
        <taxon>eudicotyledons</taxon>
        <taxon>Gunneridae</taxon>
        <taxon>Pentapetalae</taxon>
        <taxon>rosids</taxon>
        <taxon>fabids</taxon>
        <taxon>Malpighiales</taxon>
        <taxon>Rhizophoraceae</taxon>
        <taxon>Rhizophora</taxon>
    </lineage>
</organism>
<evidence type="ECO:0000313" key="2">
    <source>
        <dbReference type="EMBL" id="MBW88794.1"/>
    </source>
</evidence>
<reference evidence="2" key="1">
    <citation type="submission" date="2018-02" db="EMBL/GenBank/DDBJ databases">
        <title>Rhizophora mucronata_Transcriptome.</title>
        <authorList>
            <person name="Meera S.P."/>
            <person name="Sreeshan A."/>
            <person name="Augustine A."/>
        </authorList>
    </citation>
    <scope>NUCLEOTIDE SEQUENCE</scope>
    <source>
        <tissue evidence="2">Leaf</tissue>
    </source>
</reference>
<keyword evidence="1" id="KW-1133">Transmembrane helix</keyword>
<keyword evidence="1" id="KW-0812">Transmembrane</keyword>
<dbReference type="PANTHER" id="PTHR11439:SF491">
    <property type="entry name" value="INTEGRASE CATALYTIC DOMAIN-CONTAINING PROTEIN"/>
    <property type="match status" value="1"/>
</dbReference>
<keyword evidence="1" id="KW-0472">Membrane</keyword>
<feature type="transmembrane region" description="Helical" evidence="1">
    <location>
        <begin position="54"/>
        <end position="78"/>
    </location>
</feature>
<sequence length="118" mass="13561">MSSLGKSQWQAVKWILRYLQGILDAYLEFGKNLDSLVGFIDFDYVANLDKRRFLIGYVFCISGFVVSCKATLQHVVVLSITKTKCMTMTEAIKEALWLKTLYGKLSLRQDVVTIYYDN</sequence>
<dbReference type="EMBL" id="GGEC01008311">
    <property type="protein sequence ID" value="MBW88794.1"/>
    <property type="molecule type" value="Transcribed_RNA"/>
</dbReference>
<protein>
    <submittedName>
        <fullName evidence="2">Retrovirus-related Pol polyprotein from transposon TNT 1-94</fullName>
    </submittedName>
</protein>
<name>A0A2P2J5R1_RHIMU</name>
<proteinExistence type="predicted"/>
<accession>A0A2P2J5R1</accession>
<dbReference type="AlphaFoldDB" id="A0A2P2J5R1"/>
<dbReference type="PANTHER" id="PTHR11439">
    <property type="entry name" value="GAG-POL-RELATED RETROTRANSPOSON"/>
    <property type="match status" value="1"/>
</dbReference>
<evidence type="ECO:0000256" key="1">
    <source>
        <dbReference type="SAM" id="Phobius"/>
    </source>
</evidence>
<dbReference type="CDD" id="cd09272">
    <property type="entry name" value="RNase_HI_RT_Ty1"/>
    <property type="match status" value="1"/>
</dbReference>